<feature type="transmembrane region" description="Helical" evidence="1">
    <location>
        <begin position="109"/>
        <end position="129"/>
    </location>
</feature>
<gene>
    <name evidence="2" type="ORF">C7M84_011239</name>
</gene>
<dbReference type="EMBL" id="QCYY01002420">
    <property type="protein sequence ID" value="ROT70479.1"/>
    <property type="molecule type" value="Genomic_DNA"/>
</dbReference>
<sequence length="399" mass="43610">MLSQYLRTSPTLSTSKAHTLLAKDISHITPPHLLSHHSSPLTSISSFTESPTSLSLISLPRTSLLSHSHHPYSPLSFSFLTSLPLVSSHNLPPLLRLLSSFSTTLTGSSLYFSLSQYLFPISLILLILLPNWRHFSLYFLLIGSHPCPPEITSNFIDASIRANLSLSSGLYSTSCLSCSFSYPLLSPILLVLRTTNISLLLITHTTTTTPRGVYSSQIISSPPPTLSLSFSPLLSLSHSLPYSLSLILSPTLSLSSTLSTLHISPYSLSLNSLPYSLSSLILSPTLSLSHSLHSLHSPYSLSLILSLSLSLHLSLSPSLLSTLLSLSLYLLYSSYSYLSFPPPSLSPFPPPLFPPLPSLPPYPLRLTYEGTAWLTTFTFFHIISCSLSCRVSRSTRHTE</sequence>
<evidence type="ECO:0000256" key="1">
    <source>
        <dbReference type="SAM" id="Phobius"/>
    </source>
</evidence>
<name>A0A423T1R0_PENVA</name>
<protein>
    <submittedName>
        <fullName evidence="2">Uncharacterized protein</fullName>
    </submittedName>
</protein>
<dbReference type="AlphaFoldDB" id="A0A423T1R0"/>
<accession>A0A423T1R0</accession>
<keyword evidence="1" id="KW-1133">Transmembrane helix</keyword>
<reference evidence="2 3" key="1">
    <citation type="submission" date="2018-04" db="EMBL/GenBank/DDBJ databases">
        <authorList>
            <person name="Zhang X."/>
            <person name="Yuan J."/>
            <person name="Li F."/>
            <person name="Xiang J."/>
        </authorList>
    </citation>
    <scope>NUCLEOTIDE SEQUENCE [LARGE SCALE GENOMIC DNA]</scope>
    <source>
        <tissue evidence="2">Muscle</tissue>
    </source>
</reference>
<keyword evidence="1" id="KW-0812">Transmembrane</keyword>
<keyword evidence="3" id="KW-1185">Reference proteome</keyword>
<organism evidence="2 3">
    <name type="scientific">Penaeus vannamei</name>
    <name type="common">Whiteleg shrimp</name>
    <name type="synonym">Litopenaeus vannamei</name>
    <dbReference type="NCBI Taxonomy" id="6689"/>
    <lineage>
        <taxon>Eukaryota</taxon>
        <taxon>Metazoa</taxon>
        <taxon>Ecdysozoa</taxon>
        <taxon>Arthropoda</taxon>
        <taxon>Crustacea</taxon>
        <taxon>Multicrustacea</taxon>
        <taxon>Malacostraca</taxon>
        <taxon>Eumalacostraca</taxon>
        <taxon>Eucarida</taxon>
        <taxon>Decapoda</taxon>
        <taxon>Dendrobranchiata</taxon>
        <taxon>Penaeoidea</taxon>
        <taxon>Penaeidae</taxon>
        <taxon>Penaeus</taxon>
    </lineage>
</organism>
<comment type="caution">
    <text evidence="2">The sequence shown here is derived from an EMBL/GenBank/DDBJ whole genome shotgun (WGS) entry which is preliminary data.</text>
</comment>
<reference evidence="2 3" key="2">
    <citation type="submission" date="2019-01" db="EMBL/GenBank/DDBJ databases">
        <title>The decoding of complex shrimp genome reveals the adaptation for benthos swimmer, frequently molting mechanism and breeding impact on genome.</title>
        <authorList>
            <person name="Sun Y."/>
            <person name="Gao Y."/>
            <person name="Yu Y."/>
        </authorList>
    </citation>
    <scope>NUCLEOTIDE SEQUENCE [LARGE SCALE GENOMIC DNA]</scope>
    <source>
        <tissue evidence="2">Muscle</tissue>
    </source>
</reference>
<proteinExistence type="predicted"/>
<dbReference type="Proteomes" id="UP000283509">
    <property type="component" value="Unassembled WGS sequence"/>
</dbReference>
<keyword evidence="1" id="KW-0472">Membrane</keyword>
<evidence type="ECO:0000313" key="2">
    <source>
        <dbReference type="EMBL" id="ROT70479.1"/>
    </source>
</evidence>
<evidence type="ECO:0000313" key="3">
    <source>
        <dbReference type="Proteomes" id="UP000283509"/>
    </source>
</evidence>